<keyword evidence="4" id="KW-1185">Reference proteome</keyword>
<dbReference type="AlphaFoldDB" id="A0A182X6F5"/>
<evidence type="ECO:0000313" key="4">
    <source>
        <dbReference type="Proteomes" id="UP000076407"/>
    </source>
</evidence>
<evidence type="ECO:0000313" key="3">
    <source>
        <dbReference type="EnsemblMetazoa" id="AQUA005391-PA"/>
    </source>
</evidence>
<keyword evidence="2" id="KW-0472">Membrane</keyword>
<reference evidence="3" key="1">
    <citation type="submission" date="2020-05" db="UniProtKB">
        <authorList>
            <consortium name="EnsemblMetazoa"/>
        </authorList>
    </citation>
    <scope>IDENTIFICATION</scope>
    <source>
        <strain evidence="3">SANGQUA</strain>
    </source>
</reference>
<feature type="region of interest" description="Disordered" evidence="1">
    <location>
        <begin position="199"/>
        <end position="219"/>
    </location>
</feature>
<dbReference type="Proteomes" id="UP000076407">
    <property type="component" value="Unassembled WGS sequence"/>
</dbReference>
<feature type="transmembrane region" description="Helical" evidence="2">
    <location>
        <begin position="20"/>
        <end position="39"/>
    </location>
</feature>
<protein>
    <submittedName>
        <fullName evidence="3">Uncharacterized protein</fullName>
    </submittedName>
</protein>
<accession>A0A182X6F5</accession>
<sequence>FDQKLLSTGALSLRRGSKVVCLWCCACVLCVLVVSYSSMASVIPRVDIVFLAYSEDAGKAPSVTLDSICTVSLYELQRHLQVKRAERNSMGAEAYKHYKWYNAALVEELRTTGKGQPRPLLQAFHWYIETSNRCAFRVEGQQYEAVSLVVAAEVEHWYCARPGHSAQGSRARVVSNVPIGAAFTGTTPPAKAPVVAVHPRQHHPSSHRSTTLERIGEEC</sequence>
<organism evidence="3 4">
    <name type="scientific">Anopheles quadriannulatus</name>
    <name type="common">Mosquito</name>
    <dbReference type="NCBI Taxonomy" id="34691"/>
    <lineage>
        <taxon>Eukaryota</taxon>
        <taxon>Metazoa</taxon>
        <taxon>Ecdysozoa</taxon>
        <taxon>Arthropoda</taxon>
        <taxon>Hexapoda</taxon>
        <taxon>Insecta</taxon>
        <taxon>Pterygota</taxon>
        <taxon>Neoptera</taxon>
        <taxon>Endopterygota</taxon>
        <taxon>Diptera</taxon>
        <taxon>Nematocera</taxon>
        <taxon>Culicoidea</taxon>
        <taxon>Culicidae</taxon>
        <taxon>Anophelinae</taxon>
        <taxon>Anopheles</taxon>
    </lineage>
</organism>
<name>A0A182X6F5_ANOQN</name>
<feature type="compositionally biased region" description="Basic and acidic residues" evidence="1">
    <location>
        <begin position="210"/>
        <end position="219"/>
    </location>
</feature>
<dbReference type="VEuPathDB" id="VectorBase:AQUA005391"/>
<keyword evidence="2" id="KW-0812">Transmembrane</keyword>
<keyword evidence="2" id="KW-1133">Transmembrane helix</keyword>
<proteinExistence type="predicted"/>
<dbReference type="EnsemblMetazoa" id="AQUA005391-RA">
    <property type="protein sequence ID" value="AQUA005391-PA"/>
    <property type="gene ID" value="AQUA005391"/>
</dbReference>
<evidence type="ECO:0000256" key="2">
    <source>
        <dbReference type="SAM" id="Phobius"/>
    </source>
</evidence>
<evidence type="ECO:0000256" key="1">
    <source>
        <dbReference type="SAM" id="MobiDB-lite"/>
    </source>
</evidence>